<dbReference type="Proteomes" id="UP000774000">
    <property type="component" value="Unassembled WGS sequence"/>
</dbReference>
<sequence>MGSSDLIEFIKHVKNDTVTKNNLAIGYARNEVEYLGQEVSYSKELELESKRKLRLEITIKDLEGIEYYREEFSGVAIPKSDNSDDVNNLWYSRNL</sequence>
<name>A0A939BNU9_9FIRM</name>
<reference evidence="1" key="1">
    <citation type="submission" date="2021-01" db="EMBL/GenBank/DDBJ databases">
        <title>Genomic Encyclopedia of Type Strains, Phase IV (KMG-IV): sequencing the most valuable type-strain genomes for metagenomic binning, comparative biology and taxonomic classification.</title>
        <authorList>
            <person name="Goeker M."/>
        </authorList>
    </citation>
    <scope>NUCLEOTIDE SEQUENCE</scope>
    <source>
        <strain evidence="1">DSM 23230</strain>
    </source>
</reference>
<gene>
    <name evidence="1" type="ORF">JOC47_000938</name>
</gene>
<keyword evidence="2" id="KW-1185">Reference proteome</keyword>
<dbReference type="AlphaFoldDB" id="A0A939BNU9"/>
<organism evidence="1 2">
    <name type="scientific">Halanaerobacter jeridensis</name>
    <dbReference type="NCBI Taxonomy" id="706427"/>
    <lineage>
        <taxon>Bacteria</taxon>
        <taxon>Bacillati</taxon>
        <taxon>Bacillota</taxon>
        <taxon>Clostridia</taxon>
        <taxon>Halanaerobiales</taxon>
        <taxon>Halobacteroidaceae</taxon>
        <taxon>Halanaerobacter</taxon>
    </lineage>
</organism>
<protein>
    <submittedName>
        <fullName evidence="1">Cell shape-determining protein MreC</fullName>
    </submittedName>
</protein>
<dbReference type="EMBL" id="JAFBDQ010000004">
    <property type="protein sequence ID" value="MBM7556102.1"/>
    <property type="molecule type" value="Genomic_DNA"/>
</dbReference>
<accession>A0A939BNU9</accession>
<evidence type="ECO:0000313" key="1">
    <source>
        <dbReference type="EMBL" id="MBM7556102.1"/>
    </source>
</evidence>
<comment type="caution">
    <text evidence="1">The sequence shown here is derived from an EMBL/GenBank/DDBJ whole genome shotgun (WGS) entry which is preliminary data.</text>
</comment>
<evidence type="ECO:0000313" key="2">
    <source>
        <dbReference type="Proteomes" id="UP000774000"/>
    </source>
</evidence>
<proteinExistence type="predicted"/>